<sequence length="65" mass="7432">MVSNGSMISFIKDQSLNHFDERGNQLWWYKTPRGVNPFKVGQNLMRPNPSANLVSVKESKDQPVI</sequence>
<gene>
    <name evidence="1" type="ORF">BACI348_110004</name>
</gene>
<accession>A0A653LGX2</accession>
<proteinExistence type="predicted"/>
<dbReference type="AlphaFoldDB" id="A0A653LGX2"/>
<protein>
    <submittedName>
        <fullName evidence="1">Uncharacterized protein</fullName>
    </submittedName>
</protein>
<name>A0A653LGX2_BACAB</name>
<dbReference type="EMBL" id="CABWLH010000003">
    <property type="protein sequence ID" value="VXA91004.1"/>
    <property type="molecule type" value="Genomic_DNA"/>
</dbReference>
<evidence type="ECO:0000313" key="2">
    <source>
        <dbReference type="Proteomes" id="UP000433089"/>
    </source>
</evidence>
<reference evidence="1 2" key="1">
    <citation type="submission" date="2019-10" db="EMBL/GenBank/DDBJ databases">
        <authorList>
            <person name="Karimi E."/>
        </authorList>
    </citation>
    <scope>NUCLEOTIDE SEQUENCE [LARGE SCALE GENOMIC DNA]</scope>
    <source>
        <strain evidence="1">Bacillus sp. 348</strain>
    </source>
</reference>
<dbReference type="Proteomes" id="UP000433089">
    <property type="component" value="Unassembled WGS sequence"/>
</dbReference>
<organism evidence="1 2">
    <name type="scientific">Bacillus altitudinis</name>
    <dbReference type="NCBI Taxonomy" id="293387"/>
    <lineage>
        <taxon>Bacteria</taxon>
        <taxon>Bacillati</taxon>
        <taxon>Bacillota</taxon>
        <taxon>Bacilli</taxon>
        <taxon>Bacillales</taxon>
        <taxon>Bacillaceae</taxon>
        <taxon>Bacillus</taxon>
    </lineage>
</organism>
<evidence type="ECO:0000313" key="1">
    <source>
        <dbReference type="EMBL" id="VXA91004.1"/>
    </source>
</evidence>